<dbReference type="AlphaFoldDB" id="A0A0G9GFY5"/>
<dbReference type="SMART" id="SM00382">
    <property type="entry name" value="AAA"/>
    <property type="match status" value="1"/>
</dbReference>
<dbReference type="Gene3D" id="3.40.50.300">
    <property type="entry name" value="P-loop containing nucleotide triphosphate hydrolases"/>
    <property type="match status" value="1"/>
</dbReference>
<dbReference type="PANTHER" id="PTHR43158">
    <property type="entry name" value="SKFA PEPTIDE EXPORT ATP-BINDING PROTEIN SKFE"/>
    <property type="match status" value="1"/>
</dbReference>
<evidence type="ECO:0000256" key="1">
    <source>
        <dbReference type="ARBA" id="ARBA00022741"/>
    </source>
</evidence>
<protein>
    <submittedName>
        <fullName evidence="4">ABC transporter ATP-binding component</fullName>
    </submittedName>
    <submittedName>
        <fullName evidence="5">Vitamin B12 import ATP-binding protein BtuD</fullName>
    </submittedName>
</protein>
<dbReference type="Pfam" id="PF00005">
    <property type="entry name" value="ABC_tran"/>
    <property type="match status" value="1"/>
</dbReference>
<proteinExistence type="predicted"/>
<dbReference type="CDD" id="cd03230">
    <property type="entry name" value="ABC_DR_subfamily_A"/>
    <property type="match status" value="1"/>
</dbReference>
<dbReference type="InterPro" id="IPR003439">
    <property type="entry name" value="ABC_transporter-like_ATP-bd"/>
</dbReference>
<accession>A0A0G9GFY5</accession>
<evidence type="ECO:0000259" key="3">
    <source>
        <dbReference type="PROSITE" id="PS50893"/>
    </source>
</evidence>
<dbReference type="RefSeq" id="WP_012391527.1">
    <property type="nucleotide sequence ID" value="NZ_AP024320.1"/>
</dbReference>
<dbReference type="InterPro" id="IPR003593">
    <property type="entry name" value="AAA+_ATPase"/>
</dbReference>
<evidence type="ECO:0000313" key="6">
    <source>
        <dbReference type="Proteomes" id="UP000094714"/>
    </source>
</evidence>
<reference evidence="5 7" key="2">
    <citation type="submission" date="2020-04" db="EMBL/GenBank/DDBJ databases">
        <title>Novel strain L. Fermentum HFD1 producer antibacterial peptides.</title>
        <authorList>
            <person name="Ozhegov G.D."/>
            <person name="Pavlova A.S."/>
            <person name="Zhuravleva D.E."/>
            <person name="Gogoleva N.V."/>
            <person name="Shagimardanova E.I."/>
            <person name="Markelova M.I."/>
            <person name="Yarullina D.R."/>
            <person name="Kayumov A.R."/>
        </authorList>
    </citation>
    <scope>NUCLEOTIDE SEQUENCE [LARGE SCALE GENOMIC DNA]</scope>
    <source>
        <strain evidence="5 7">HFD1</strain>
    </source>
</reference>
<organism evidence="4 6">
    <name type="scientific">Limosilactobacillus fermentum</name>
    <name type="common">Lactobacillus fermentum</name>
    <dbReference type="NCBI Taxonomy" id="1613"/>
    <lineage>
        <taxon>Bacteria</taxon>
        <taxon>Bacillati</taxon>
        <taxon>Bacillota</taxon>
        <taxon>Bacilli</taxon>
        <taxon>Lactobacillales</taxon>
        <taxon>Lactobacillaceae</taxon>
        <taxon>Limosilactobacillus</taxon>
    </lineage>
</organism>
<keyword evidence="2 4" id="KW-0067">ATP-binding</keyword>
<evidence type="ECO:0000313" key="4">
    <source>
        <dbReference type="EMBL" id="AOR73892.1"/>
    </source>
</evidence>
<keyword evidence="1" id="KW-0547">Nucleotide-binding</keyword>
<dbReference type="Proteomes" id="UP000503169">
    <property type="component" value="Chromosome"/>
</dbReference>
<name>A0A0G9GFY5_LIMFE</name>
<dbReference type="SUPFAM" id="SSF52540">
    <property type="entry name" value="P-loop containing nucleoside triphosphate hydrolases"/>
    <property type="match status" value="1"/>
</dbReference>
<dbReference type="EMBL" id="CP017151">
    <property type="protein sequence ID" value="AOR73892.1"/>
    <property type="molecule type" value="Genomic_DNA"/>
</dbReference>
<evidence type="ECO:0000313" key="7">
    <source>
        <dbReference type="Proteomes" id="UP000503169"/>
    </source>
</evidence>
<dbReference type="Proteomes" id="UP000094714">
    <property type="component" value="Chromosome"/>
</dbReference>
<evidence type="ECO:0000313" key="5">
    <source>
        <dbReference type="EMBL" id="QIX59140.1"/>
    </source>
</evidence>
<dbReference type="PANTHER" id="PTHR43158:SF5">
    <property type="entry name" value="ABC TRANSPORTER, ATP-BINDING PROTEIN"/>
    <property type="match status" value="1"/>
</dbReference>
<sequence>MTVNELMINHVTKRYRRHTVIDEVSFNLAPAKIYGLLGRNGAGKSTLLNIITNRIFPTSGMVAMGPQNVNNNDEELGKIYLMSESNMYPKTTRVKRMLADADRFYGKFDFANARRMLGQFGINEKDRFSNLSTGQKTAVKITIALNVNAQYVLLDEPTLGLDVNYRETFYRELLRTYSEKPRTFVLSTHLISEVQQLVEDVLILHEGKIIVNEPVEELLGRAFLVSGPAQLVDEYTAGQTTTDSQTIGNLKETAVIGELDALRPIPDQVQIKHLDLQRAFTALTNH</sequence>
<dbReference type="EMBL" id="CP050919">
    <property type="protein sequence ID" value="QIX59140.1"/>
    <property type="molecule type" value="Genomic_DNA"/>
</dbReference>
<dbReference type="GO" id="GO:0016887">
    <property type="term" value="F:ATP hydrolysis activity"/>
    <property type="evidence" value="ECO:0007669"/>
    <property type="project" value="InterPro"/>
</dbReference>
<gene>
    <name evidence="5" type="primary">btuD</name>
    <name evidence="5" type="ORF">HCY95_01593</name>
    <name evidence="4" type="ORF">LACFE_CDS0420</name>
</gene>
<dbReference type="PROSITE" id="PS50893">
    <property type="entry name" value="ABC_TRANSPORTER_2"/>
    <property type="match status" value="1"/>
</dbReference>
<dbReference type="GO" id="GO:0005524">
    <property type="term" value="F:ATP binding"/>
    <property type="evidence" value="ECO:0007669"/>
    <property type="project" value="UniProtKB-KW"/>
</dbReference>
<dbReference type="PATRIC" id="fig|1613.112.peg.442"/>
<reference evidence="4 6" key="1">
    <citation type="submission" date="2016-09" db="EMBL/GenBank/DDBJ databases">
        <title>Genome Sequence of the Lactobacillus fermentum strain NCC2970 (CNCM I-5068).</title>
        <authorList>
            <person name="Barretto C."/>
            <person name="Ngom-Bru C."/>
            <person name="Genevaz A."/>
            <person name="Fournier C."/>
            <person name="Moine D."/>
            <person name="Kassam M."/>
            <person name="Iltis A."/>
            <person name="Sagory-Zalkind P."/>
            <person name="Faucherand G."/>
            <person name="Descombes P."/>
            <person name="Duboux S."/>
        </authorList>
    </citation>
    <scope>NUCLEOTIDE SEQUENCE [LARGE SCALE GENOMIC DNA]</scope>
    <source>
        <strain evidence="4 6">NCC2970</strain>
    </source>
</reference>
<dbReference type="InterPro" id="IPR027417">
    <property type="entry name" value="P-loop_NTPase"/>
</dbReference>
<feature type="domain" description="ABC transporter" evidence="3">
    <location>
        <begin position="6"/>
        <end position="231"/>
    </location>
</feature>
<evidence type="ECO:0000256" key="2">
    <source>
        <dbReference type="ARBA" id="ARBA00022840"/>
    </source>
</evidence>